<feature type="domain" description="Peptidase S1" evidence="14">
    <location>
        <begin position="34"/>
        <end position="259"/>
    </location>
</feature>
<keyword evidence="16" id="KW-1185">Reference proteome</keyword>
<accession>A0A9N9QNG1</accession>
<evidence type="ECO:0000259" key="14">
    <source>
        <dbReference type="PROSITE" id="PS50240"/>
    </source>
</evidence>
<evidence type="ECO:0000256" key="3">
    <source>
        <dbReference type="ARBA" id="ARBA00022729"/>
    </source>
</evidence>
<evidence type="ECO:0000256" key="6">
    <source>
        <dbReference type="ARBA" id="ARBA00022825"/>
    </source>
</evidence>
<dbReference type="GO" id="GO:0004252">
    <property type="term" value="F:serine-type endopeptidase activity"/>
    <property type="evidence" value="ECO:0007669"/>
    <property type="project" value="UniProtKB-EC"/>
</dbReference>
<dbReference type="GO" id="GO:0006508">
    <property type="term" value="P:proteolysis"/>
    <property type="evidence" value="ECO:0007669"/>
    <property type="project" value="UniProtKB-KW"/>
</dbReference>
<dbReference type="InterPro" id="IPR009003">
    <property type="entry name" value="Peptidase_S1_PA"/>
</dbReference>
<dbReference type="Proteomes" id="UP001152799">
    <property type="component" value="Chromosome 3"/>
</dbReference>
<comment type="catalytic activity">
    <reaction evidence="9">
        <text>Preferential cleavage: Arg-|-Xaa, Lys-|-Xaa.</text>
        <dbReference type="EC" id="3.4.21.4"/>
    </reaction>
</comment>
<evidence type="ECO:0000256" key="13">
    <source>
        <dbReference type="SAM" id="SignalP"/>
    </source>
</evidence>
<keyword evidence="8" id="KW-1015">Disulfide bond</keyword>
<feature type="region of interest" description="Disordered" evidence="12">
    <location>
        <begin position="262"/>
        <end position="284"/>
    </location>
</feature>
<dbReference type="InterPro" id="IPR018114">
    <property type="entry name" value="TRYPSIN_HIS"/>
</dbReference>
<dbReference type="PRINTS" id="PR00722">
    <property type="entry name" value="CHYMOTRYPSIN"/>
</dbReference>
<feature type="chain" id="PRO_5040331725" description="trypsin" evidence="13">
    <location>
        <begin position="17"/>
        <end position="318"/>
    </location>
</feature>
<evidence type="ECO:0000256" key="8">
    <source>
        <dbReference type="ARBA" id="ARBA00023157"/>
    </source>
</evidence>
<dbReference type="InterPro" id="IPR033116">
    <property type="entry name" value="TRYPSIN_SER"/>
</dbReference>
<evidence type="ECO:0000256" key="1">
    <source>
        <dbReference type="ARBA" id="ARBA00007664"/>
    </source>
</evidence>
<evidence type="ECO:0000313" key="15">
    <source>
        <dbReference type="EMBL" id="CAG9766714.1"/>
    </source>
</evidence>
<keyword evidence="5 11" id="KW-0378">Hydrolase</keyword>
<evidence type="ECO:0000256" key="12">
    <source>
        <dbReference type="SAM" id="MobiDB-lite"/>
    </source>
</evidence>
<sequence length="318" mass="34100">MLAALWFLSFVALVSNNNFCLGFQKFEKNFNTRIVGGELANISKFPYQVSVQYNHQHFCGGALISPTTVLTAAHCFGRSYPALSKFYQVKIGSNSTSGIAISIQSAIVHENYSAETIDNDICVLTLASNVTSSDTIALINVSETTNYQWQSLAFVSGWGYESENGSISSLLRYAKVPLVSPMKCQQSYDNIIDITPNMLCAGFKEGGTDACQGDSGGPLVQNNKLIGLVSFGMGCARPGYPGVYTNVANFLKWIEENSDYRGSRQTTESTTTSSSSSQSSASPIGNSTAESAGFGNFAAGKSGCSYCLILAAVFMFFC</sequence>
<dbReference type="PROSITE" id="PS00135">
    <property type="entry name" value="TRYPSIN_SER"/>
    <property type="match status" value="1"/>
</dbReference>
<reference evidence="15" key="1">
    <citation type="submission" date="2022-01" db="EMBL/GenBank/DDBJ databases">
        <authorList>
            <person name="King R."/>
        </authorList>
    </citation>
    <scope>NUCLEOTIDE SEQUENCE</scope>
</reference>
<dbReference type="PROSITE" id="PS50240">
    <property type="entry name" value="TRYPSIN_DOM"/>
    <property type="match status" value="1"/>
</dbReference>
<keyword evidence="3 13" id="KW-0732">Signal</keyword>
<name>A0A9N9QNG1_9CUCU</name>
<dbReference type="GO" id="GO:0007586">
    <property type="term" value="P:digestion"/>
    <property type="evidence" value="ECO:0007669"/>
    <property type="project" value="UniProtKB-KW"/>
</dbReference>
<dbReference type="AlphaFoldDB" id="A0A9N9QNG1"/>
<evidence type="ECO:0000313" key="16">
    <source>
        <dbReference type="Proteomes" id="UP001152799"/>
    </source>
</evidence>
<dbReference type="PROSITE" id="PS00134">
    <property type="entry name" value="TRYPSIN_HIS"/>
    <property type="match status" value="1"/>
</dbReference>
<evidence type="ECO:0000256" key="2">
    <source>
        <dbReference type="ARBA" id="ARBA00022670"/>
    </source>
</evidence>
<dbReference type="SMART" id="SM00020">
    <property type="entry name" value="Tryp_SPc"/>
    <property type="match status" value="1"/>
</dbReference>
<dbReference type="CDD" id="cd00190">
    <property type="entry name" value="Tryp_SPc"/>
    <property type="match status" value="1"/>
</dbReference>
<organism evidence="15 16">
    <name type="scientific">Ceutorhynchus assimilis</name>
    <name type="common">cabbage seed weevil</name>
    <dbReference type="NCBI Taxonomy" id="467358"/>
    <lineage>
        <taxon>Eukaryota</taxon>
        <taxon>Metazoa</taxon>
        <taxon>Ecdysozoa</taxon>
        <taxon>Arthropoda</taxon>
        <taxon>Hexapoda</taxon>
        <taxon>Insecta</taxon>
        <taxon>Pterygota</taxon>
        <taxon>Neoptera</taxon>
        <taxon>Endopterygota</taxon>
        <taxon>Coleoptera</taxon>
        <taxon>Polyphaga</taxon>
        <taxon>Cucujiformia</taxon>
        <taxon>Curculionidae</taxon>
        <taxon>Ceutorhynchinae</taxon>
        <taxon>Ceutorhynchus</taxon>
    </lineage>
</organism>
<dbReference type="EMBL" id="OU892279">
    <property type="protein sequence ID" value="CAG9766714.1"/>
    <property type="molecule type" value="Genomic_DNA"/>
</dbReference>
<evidence type="ECO:0000256" key="7">
    <source>
        <dbReference type="ARBA" id="ARBA00023145"/>
    </source>
</evidence>
<dbReference type="InterPro" id="IPR001314">
    <property type="entry name" value="Peptidase_S1A"/>
</dbReference>
<feature type="compositionally biased region" description="Low complexity" evidence="12">
    <location>
        <begin position="263"/>
        <end position="282"/>
    </location>
</feature>
<evidence type="ECO:0000256" key="9">
    <source>
        <dbReference type="ARBA" id="ARBA00036320"/>
    </source>
</evidence>
<evidence type="ECO:0000256" key="10">
    <source>
        <dbReference type="ARBA" id="ARBA00038868"/>
    </source>
</evidence>
<feature type="signal peptide" evidence="13">
    <location>
        <begin position="1"/>
        <end position="16"/>
    </location>
</feature>
<keyword evidence="6 11" id="KW-0720">Serine protease</keyword>
<dbReference type="PANTHER" id="PTHR24276:SF97">
    <property type="entry name" value="GH13245P2-RELATED"/>
    <property type="match status" value="1"/>
</dbReference>
<evidence type="ECO:0000256" key="4">
    <source>
        <dbReference type="ARBA" id="ARBA00022757"/>
    </source>
</evidence>
<keyword evidence="7" id="KW-0865">Zymogen</keyword>
<dbReference type="EC" id="3.4.21.4" evidence="10"/>
<evidence type="ECO:0000256" key="5">
    <source>
        <dbReference type="ARBA" id="ARBA00022801"/>
    </source>
</evidence>
<dbReference type="OrthoDB" id="10059102at2759"/>
<keyword evidence="2 11" id="KW-0645">Protease</keyword>
<dbReference type="FunFam" id="2.40.10.10:FF:000077">
    <property type="entry name" value="Predicted protein"/>
    <property type="match status" value="1"/>
</dbReference>
<gene>
    <name evidence="15" type="ORF">CEUTPL_LOCUS7288</name>
</gene>
<keyword evidence="4" id="KW-0222">Digestion</keyword>
<dbReference type="InterPro" id="IPR050430">
    <property type="entry name" value="Peptidase_S1"/>
</dbReference>
<proteinExistence type="inferred from homology"/>
<dbReference type="Pfam" id="PF00089">
    <property type="entry name" value="Trypsin"/>
    <property type="match status" value="1"/>
</dbReference>
<dbReference type="Gene3D" id="2.40.10.10">
    <property type="entry name" value="Trypsin-like serine proteases"/>
    <property type="match status" value="1"/>
</dbReference>
<dbReference type="PANTHER" id="PTHR24276">
    <property type="entry name" value="POLYSERASE-RELATED"/>
    <property type="match status" value="1"/>
</dbReference>
<evidence type="ECO:0000256" key="11">
    <source>
        <dbReference type="RuleBase" id="RU363034"/>
    </source>
</evidence>
<comment type="similarity">
    <text evidence="1">Belongs to the peptidase S1 family.</text>
</comment>
<dbReference type="SUPFAM" id="SSF50494">
    <property type="entry name" value="Trypsin-like serine proteases"/>
    <property type="match status" value="1"/>
</dbReference>
<protein>
    <recommendedName>
        <fullName evidence="10">trypsin</fullName>
        <ecNumber evidence="10">3.4.21.4</ecNumber>
    </recommendedName>
</protein>
<dbReference type="InterPro" id="IPR001254">
    <property type="entry name" value="Trypsin_dom"/>
</dbReference>
<dbReference type="InterPro" id="IPR043504">
    <property type="entry name" value="Peptidase_S1_PA_chymotrypsin"/>
</dbReference>